<gene>
    <name evidence="1" type="ORF">CHARACLAT_000204</name>
</gene>
<keyword evidence="2" id="KW-1185">Reference proteome</keyword>
<name>A0ABU7CXI7_9TELE</name>
<dbReference type="Proteomes" id="UP001352852">
    <property type="component" value="Unassembled WGS sequence"/>
</dbReference>
<organism evidence="1 2">
    <name type="scientific">Characodon lateralis</name>
    <dbReference type="NCBI Taxonomy" id="208331"/>
    <lineage>
        <taxon>Eukaryota</taxon>
        <taxon>Metazoa</taxon>
        <taxon>Chordata</taxon>
        <taxon>Craniata</taxon>
        <taxon>Vertebrata</taxon>
        <taxon>Euteleostomi</taxon>
        <taxon>Actinopterygii</taxon>
        <taxon>Neopterygii</taxon>
        <taxon>Teleostei</taxon>
        <taxon>Neoteleostei</taxon>
        <taxon>Acanthomorphata</taxon>
        <taxon>Ovalentaria</taxon>
        <taxon>Atherinomorphae</taxon>
        <taxon>Cyprinodontiformes</taxon>
        <taxon>Goodeidae</taxon>
        <taxon>Characodon</taxon>
    </lineage>
</organism>
<reference evidence="1 2" key="1">
    <citation type="submission" date="2021-06" db="EMBL/GenBank/DDBJ databases">
        <authorList>
            <person name="Palmer J.M."/>
        </authorList>
    </citation>
    <scope>NUCLEOTIDE SEQUENCE [LARGE SCALE GENOMIC DNA]</scope>
    <source>
        <strain evidence="1 2">CL_MEX2019</strain>
        <tissue evidence="1">Muscle</tissue>
    </source>
</reference>
<evidence type="ECO:0000313" key="2">
    <source>
        <dbReference type="Proteomes" id="UP001352852"/>
    </source>
</evidence>
<dbReference type="EMBL" id="JAHUTJ010008204">
    <property type="protein sequence ID" value="MED6266248.1"/>
    <property type="molecule type" value="Genomic_DNA"/>
</dbReference>
<evidence type="ECO:0000313" key="1">
    <source>
        <dbReference type="EMBL" id="MED6266248.1"/>
    </source>
</evidence>
<protein>
    <submittedName>
        <fullName evidence="1">Uncharacterized protein</fullName>
    </submittedName>
</protein>
<proteinExistence type="predicted"/>
<comment type="caution">
    <text evidence="1">The sequence shown here is derived from an EMBL/GenBank/DDBJ whole genome shotgun (WGS) entry which is preliminary data.</text>
</comment>
<sequence length="103" mass="11234">MMLWGSIFLTGKKQDLLLLCAITMQRDVKMMPAVLTLVANAGLRMGGRPTAVCDQPGCSVIKLNDTKTRVNNMLGVSKEGSAQMRFLTNVTPFKRNSTVFPSA</sequence>
<accession>A0ABU7CXI7</accession>